<comment type="caution">
    <text evidence="3">The sequence shown here is derived from an EMBL/GenBank/DDBJ whole genome shotgun (WGS) entry which is preliminary data.</text>
</comment>
<keyword evidence="1" id="KW-0812">Transmembrane</keyword>
<dbReference type="PANTHER" id="PTHR38731">
    <property type="entry name" value="LIPL45-RELATED LIPOPROTEIN-RELATED"/>
    <property type="match status" value="1"/>
</dbReference>
<feature type="domain" description="FecR protein" evidence="2">
    <location>
        <begin position="85"/>
        <end position="172"/>
    </location>
</feature>
<keyword evidence="4" id="KW-1185">Reference proteome</keyword>
<accession>A0A7W6W8I2</accession>
<sequence length="176" mass="17774">MTTHRVHRHRGVPPVGARGPAVAVLMAIGIAIVIGVALMTGPSGALAQAPAESIGRVKTLEGEVSVMRGGAAVPLALGDPIELMDEVRTGADGSVGITFKDETLLSLGPDSAMVIDEMVYAPATGDASFSANLLGGSLSYVSGGIAKLRPGNVRLSTPTATIGIRGTALAIRAPKR</sequence>
<evidence type="ECO:0000256" key="1">
    <source>
        <dbReference type="SAM" id="Phobius"/>
    </source>
</evidence>
<evidence type="ECO:0000313" key="3">
    <source>
        <dbReference type="EMBL" id="MBB4264889.1"/>
    </source>
</evidence>
<dbReference type="EMBL" id="JACIGK010000002">
    <property type="protein sequence ID" value="MBB4264889.1"/>
    <property type="molecule type" value="Genomic_DNA"/>
</dbReference>
<reference evidence="3 4" key="1">
    <citation type="submission" date="2020-08" db="EMBL/GenBank/DDBJ databases">
        <title>Genome sequencing of Purple Non-Sulfur Bacteria from various extreme environments.</title>
        <authorList>
            <person name="Mayer M."/>
        </authorList>
    </citation>
    <scope>NUCLEOTIDE SEQUENCE [LARGE SCALE GENOMIC DNA]</scope>
    <source>
        <strain evidence="3 4">JA131</strain>
    </source>
</reference>
<dbReference type="PANTHER" id="PTHR38731:SF3">
    <property type="entry name" value="BLL6125 PROTEIN"/>
    <property type="match status" value="1"/>
</dbReference>
<dbReference type="AlphaFoldDB" id="A0A7W6W8I2"/>
<dbReference type="InterPro" id="IPR006860">
    <property type="entry name" value="FecR"/>
</dbReference>
<keyword evidence="1" id="KW-0472">Membrane</keyword>
<dbReference type="RefSeq" id="WP_184042512.1">
    <property type="nucleotide sequence ID" value="NZ_JACIGK010000002.1"/>
</dbReference>
<evidence type="ECO:0000259" key="2">
    <source>
        <dbReference type="Pfam" id="PF04773"/>
    </source>
</evidence>
<evidence type="ECO:0000313" key="4">
    <source>
        <dbReference type="Proteomes" id="UP000554286"/>
    </source>
</evidence>
<feature type="transmembrane region" description="Helical" evidence="1">
    <location>
        <begin position="21"/>
        <end position="40"/>
    </location>
</feature>
<dbReference type="Pfam" id="PF04773">
    <property type="entry name" value="FecR"/>
    <property type="match status" value="1"/>
</dbReference>
<proteinExistence type="predicted"/>
<organism evidence="3 4">
    <name type="scientific">Roseospira visakhapatnamensis</name>
    <dbReference type="NCBI Taxonomy" id="390880"/>
    <lineage>
        <taxon>Bacteria</taxon>
        <taxon>Pseudomonadati</taxon>
        <taxon>Pseudomonadota</taxon>
        <taxon>Alphaproteobacteria</taxon>
        <taxon>Rhodospirillales</taxon>
        <taxon>Rhodospirillaceae</taxon>
        <taxon>Roseospira</taxon>
    </lineage>
</organism>
<dbReference type="Proteomes" id="UP000554286">
    <property type="component" value="Unassembled WGS sequence"/>
</dbReference>
<name>A0A7W6W8I2_9PROT</name>
<keyword evidence="1" id="KW-1133">Transmembrane helix</keyword>
<protein>
    <recommendedName>
        <fullName evidence="2">FecR protein domain-containing protein</fullName>
    </recommendedName>
</protein>
<gene>
    <name evidence="3" type="ORF">GGD89_000496</name>
</gene>